<dbReference type="FunFam" id="1.10.3730.10:FF:000001">
    <property type="entry name" value="Pyrroline-5-carboxylate reductase"/>
    <property type="match status" value="1"/>
</dbReference>
<dbReference type="OrthoDB" id="9805754at2"/>
<keyword evidence="4" id="KW-0028">Amino-acid biosynthesis</keyword>
<dbReference type="Pfam" id="PF14748">
    <property type="entry name" value="P5CR_dimer"/>
    <property type="match status" value="1"/>
</dbReference>
<dbReference type="UniPathway" id="UPA00098">
    <property type="reaction ID" value="UER00361"/>
</dbReference>
<reference evidence="9 10" key="1">
    <citation type="submission" date="2015-12" db="EMBL/GenBank/DDBJ databases">
        <title>Genome sequence of Oceanibaculum pacificum MCCC 1A02656.</title>
        <authorList>
            <person name="Lu L."/>
            <person name="Lai Q."/>
            <person name="Shao Z."/>
            <person name="Qian P."/>
        </authorList>
    </citation>
    <scope>NUCLEOTIDE SEQUENCE [LARGE SCALE GENOMIC DNA]</scope>
    <source>
        <strain evidence="9 10">MCCC 1A02656</strain>
    </source>
</reference>
<organism evidence="9 10">
    <name type="scientific">Oceanibaculum pacificum</name>
    <dbReference type="NCBI Taxonomy" id="580166"/>
    <lineage>
        <taxon>Bacteria</taxon>
        <taxon>Pseudomonadati</taxon>
        <taxon>Pseudomonadota</taxon>
        <taxon>Alphaproteobacteria</taxon>
        <taxon>Rhodospirillales</taxon>
        <taxon>Oceanibaculaceae</taxon>
        <taxon>Oceanibaculum</taxon>
    </lineage>
</organism>
<sequence>MERPLLLVGCGKMGGALLEGWLKSGIVAAGAYAIDPSDSLPYGLSDKPGFSHVKDAADLPADLHPQVVVLAVKPQAMDAVIGAYGRFAKPGTLFVSVAAGKTIGYFERHLGANAAIVRTIPNTPAAIGRGITGCTANPNVADAERAMAELLLQAAGEVIWVEDEALIDSVTGLAGSGPAYVFHMVEAMAAAGEKVGLPADIAMKLARATVAGAGELMRVTGEEASVLRQNVTSPNGTTYAGLQVLMDPATGLPPLMERTVAAATKRSRELAG</sequence>
<dbReference type="STRING" id="580166.AUP43_18095"/>
<dbReference type="GO" id="GO:0055129">
    <property type="term" value="P:L-proline biosynthetic process"/>
    <property type="evidence" value="ECO:0007669"/>
    <property type="project" value="UniProtKB-UniRule"/>
</dbReference>
<keyword evidence="3 4" id="KW-0560">Oxidoreductase</keyword>
<dbReference type="InterPro" id="IPR008927">
    <property type="entry name" value="6-PGluconate_DH-like_C_sf"/>
</dbReference>
<dbReference type="InterPro" id="IPR036291">
    <property type="entry name" value="NAD(P)-bd_dom_sf"/>
</dbReference>
<protein>
    <recommendedName>
        <fullName evidence="4 5">Pyrroline-5-carboxylate reductase</fullName>
        <shortName evidence="4">P5C reductase</shortName>
        <shortName evidence="4">P5CR</shortName>
        <ecNumber evidence="4 5">1.5.1.2</ecNumber>
    </recommendedName>
    <alternativeName>
        <fullName evidence="4">PCA reductase</fullName>
    </alternativeName>
</protein>
<dbReference type="InterPro" id="IPR029036">
    <property type="entry name" value="P5CR_dimer"/>
</dbReference>
<keyword evidence="4" id="KW-0641">Proline biosynthesis</keyword>
<comment type="pathway">
    <text evidence="4">Amino-acid biosynthesis; L-proline biosynthesis; L-proline from L-glutamate 5-semialdehyde: step 1/1.</text>
</comment>
<gene>
    <name evidence="4" type="primary">proC</name>
    <name evidence="9" type="ORF">AUP43_18095</name>
</gene>
<evidence type="ECO:0000259" key="8">
    <source>
        <dbReference type="Pfam" id="PF14748"/>
    </source>
</evidence>
<evidence type="ECO:0000256" key="4">
    <source>
        <dbReference type="HAMAP-Rule" id="MF_01925"/>
    </source>
</evidence>
<dbReference type="GO" id="GO:0004735">
    <property type="term" value="F:pyrroline-5-carboxylate reductase activity"/>
    <property type="evidence" value="ECO:0007669"/>
    <property type="project" value="UniProtKB-UniRule"/>
</dbReference>
<keyword evidence="2 4" id="KW-0521">NADP</keyword>
<comment type="caution">
    <text evidence="9">The sequence shown here is derived from an EMBL/GenBank/DDBJ whole genome shotgun (WGS) entry which is preliminary data.</text>
</comment>
<dbReference type="Gene3D" id="3.40.50.720">
    <property type="entry name" value="NAD(P)-binding Rossmann-like Domain"/>
    <property type="match status" value="1"/>
</dbReference>
<name>A0A154WD66_9PROT</name>
<dbReference type="AlphaFoldDB" id="A0A154WD66"/>
<evidence type="ECO:0000256" key="1">
    <source>
        <dbReference type="ARBA" id="ARBA00005525"/>
    </source>
</evidence>
<evidence type="ECO:0000256" key="5">
    <source>
        <dbReference type="NCBIfam" id="TIGR00112"/>
    </source>
</evidence>
<dbReference type="PANTHER" id="PTHR11645:SF0">
    <property type="entry name" value="PYRROLINE-5-CARBOXYLATE REDUCTASE 3"/>
    <property type="match status" value="1"/>
</dbReference>
<feature type="domain" description="Pyrroline-5-carboxylate reductase catalytic N-terminal" evidence="7">
    <location>
        <begin position="7"/>
        <end position="100"/>
    </location>
</feature>
<evidence type="ECO:0000313" key="9">
    <source>
        <dbReference type="EMBL" id="KZD11471.1"/>
    </source>
</evidence>
<keyword evidence="10" id="KW-1185">Reference proteome</keyword>
<evidence type="ECO:0000313" key="10">
    <source>
        <dbReference type="Proteomes" id="UP000076400"/>
    </source>
</evidence>
<accession>A0A154WD66</accession>
<dbReference type="Pfam" id="PF03807">
    <property type="entry name" value="F420_oxidored"/>
    <property type="match status" value="1"/>
</dbReference>
<dbReference type="RefSeq" id="WP_067553601.1">
    <property type="nucleotide sequence ID" value="NZ_LPXN01000077.1"/>
</dbReference>
<comment type="function">
    <text evidence="4">Catalyzes the reduction of 1-pyrroline-5-carboxylate (PCA) to L-proline.</text>
</comment>
<dbReference type="Gene3D" id="1.10.3730.10">
    <property type="entry name" value="ProC C-terminal domain-like"/>
    <property type="match status" value="1"/>
</dbReference>
<comment type="similarity">
    <text evidence="1 4">Belongs to the pyrroline-5-carboxylate reductase family.</text>
</comment>
<evidence type="ECO:0000256" key="6">
    <source>
        <dbReference type="PIRSR" id="PIRSR000193-1"/>
    </source>
</evidence>
<dbReference type="Proteomes" id="UP000076400">
    <property type="component" value="Unassembled WGS sequence"/>
</dbReference>
<comment type="subcellular location">
    <subcellularLocation>
        <location evidence="4">Cytoplasm</location>
    </subcellularLocation>
</comment>
<dbReference type="SUPFAM" id="SSF48179">
    <property type="entry name" value="6-phosphogluconate dehydrogenase C-terminal domain-like"/>
    <property type="match status" value="1"/>
</dbReference>
<feature type="binding site" evidence="6">
    <location>
        <begin position="71"/>
        <end position="74"/>
    </location>
    <ligand>
        <name>NADP(+)</name>
        <dbReference type="ChEBI" id="CHEBI:58349"/>
    </ligand>
</feature>
<proteinExistence type="inferred from homology"/>
<dbReference type="InterPro" id="IPR000304">
    <property type="entry name" value="Pyrroline-COOH_reductase"/>
</dbReference>
<dbReference type="SUPFAM" id="SSF51735">
    <property type="entry name" value="NAD(P)-binding Rossmann-fold domains"/>
    <property type="match status" value="1"/>
</dbReference>
<evidence type="ECO:0000259" key="7">
    <source>
        <dbReference type="Pfam" id="PF03807"/>
    </source>
</evidence>
<dbReference type="NCBIfam" id="TIGR00112">
    <property type="entry name" value="proC"/>
    <property type="match status" value="1"/>
</dbReference>
<dbReference type="InterPro" id="IPR028939">
    <property type="entry name" value="P5C_Rdtase_cat_N"/>
</dbReference>
<dbReference type="EC" id="1.5.1.2" evidence="4 5"/>
<comment type="catalytic activity">
    <reaction evidence="4">
        <text>L-proline + NAD(+) = (S)-1-pyrroline-5-carboxylate + NADH + 2 H(+)</text>
        <dbReference type="Rhea" id="RHEA:14105"/>
        <dbReference type="ChEBI" id="CHEBI:15378"/>
        <dbReference type="ChEBI" id="CHEBI:17388"/>
        <dbReference type="ChEBI" id="CHEBI:57540"/>
        <dbReference type="ChEBI" id="CHEBI:57945"/>
        <dbReference type="ChEBI" id="CHEBI:60039"/>
        <dbReference type="EC" id="1.5.1.2"/>
    </reaction>
</comment>
<dbReference type="HAMAP" id="MF_01925">
    <property type="entry name" value="P5C_reductase"/>
    <property type="match status" value="1"/>
</dbReference>
<feature type="domain" description="Pyrroline-5-carboxylate reductase dimerisation" evidence="8">
    <location>
        <begin position="164"/>
        <end position="270"/>
    </location>
</feature>
<keyword evidence="4" id="KW-0963">Cytoplasm</keyword>
<evidence type="ECO:0000256" key="2">
    <source>
        <dbReference type="ARBA" id="ARBA00022857"/>
    </source>
</evidence>
<dbReference type="GO" id="GO:0005737">
    <property type="term" value="C:cytoplasm"/>
    <property type="evidence" value="ECO:0007669"/>
    <property type="project" value="UniProtKB-SubCell"/>
</dbReference>
<dbReference type="PANTHER" id="PTHR11645">
    <property type="entry name" value="PYRROLINE-5-CARBOXYLATE REDUCTASE"/>
    <property type="match status" value="1"/>
</dbReference>
<dbReference type="EMBL" id="LPXN01000077">
    <property type="protein sequence ID" value="KZD11471.1"/>
    <property type="molecule type" value="Genomic_DNA"/>
</dbReference>
<dbReference type="PIRSF" id="PIRSF000193">
    <property type="entry name" value="Pyrrol-5-carb_rd"/>
    <property type="match status" value="1"/>
</dbReference>
<evidence type="ECO:0000256" key="3">
    <source>
        <dbReference type="ARBA" id="ARBA00023002"/>
    </source>
</evidence>
<comment type="catalytic activity">
    <reaction evidence="4">
        <text>L-proline + NADP(+) = (S)-1-pyrroline-5-carboxylate + NADPH + 2 H(+)</text>
        <dbReference type="Rhea" id="RHEA:14109"/>
        <dbReference type="ChEBI" id="CHEBI:15378"/>
        <dbReference type="ChEBI" id="CHEBI:17388"/>
        <dbReference type="ChEBI" id="CHEBI:57783"/>
        <dbReference type="ChEBI" id="CHEBI:58349"/>
        <dbReference type="ChEBI" id="CHEBI:60039"/>
        <dbReference type="EC" id="1.5.1.2"/>
    </reaction>
</comment>